<evidence type="ECO:0000313" key="1">
    <source>
        <dbReference type="EMBL" id="CAB4133855.1"/>
    </source>
</evidence>
<evidence type="ECO:0000313" key="2">
    <source>
        <dbReference type="EMBL" id="CAB4242082.1"/>
    </source>
</evidence>
<accession>A0A6J5LI47</accession>
<dbReference type="EMBL" id="LR796275">
    <property type="protein sequence ID" value="CAB4133855.1"/>
    <property type="molecule type" value="Genomic_DNA"/>
</dbReference>
<dbReference type="EMBL" id="LR797827">
    <property type="protein sequence ID" value="CAB4242082.1"/>
    <property type="molecule type" value="Genomic_DNA"/>
</dbReference>
<gene>
    <name evidence="1" type="ORF">UFOVP263_25</name>
    <name evidence="2" type="ORF">UFOVP91_38</name>
</gene>
<protein>
    <submittedName>
        <fullName evidence="1">Uncharacterized protein</fullName>
    </submittedName>
</protein>
<proteinExistence type="predicted"/>
<organism evidence="1">
    <name type="scientific">uncultured Caudovirales phage</name>
    <dbReference type="NCBI Taxonomy" id="2100421"/>
    <lineage>
        <taxon>Viruses</taxon>
        <taxon>Duplodnaviria</taxon>
        <taxon>Heunggongvirae</taxon>
        <taxon>Uroviricota</taxon>
        <taxon>Caudoviricetes</taxon>
        <taxon>Peduoviridae</taxon>
        <taxon>Maltschvirus</taxon>
        <taxon>Maltschvirus maltsch</taxon>
    </lineage>
</organism>
<reference evidence="1" key="1">
    <citation type="submission" date="2020-04" db="EMBL/GenBank/DDBJ databases">
        <authorList>
            <person name="Chiriac C."/>
            <person name="Salcher M."/>
            <person name="Ghai R."/>
            <person name="Kavagutti S V."/>
        </authorList>
    </citation>
    <scope>NUCLEOTIDE SEQUENCE</scope>
</reference>
<sequence length="61" mass="7496">MGYFSELDIELKEAKSRKDKDIKLSEQDYNEMWWDMQWPEDKEKMIEQEKKLNGLVKWLGI</sequence>
<name>A0A6J5LI47_9CAUD</name>